<protein>
    <submittedName>
        <fullName evidence="1">Uncharacterized protein</fullName>
    </submittedName>
</protein>
<evidence type="ECO:0000313" key="2">
    <source>
        <dbReference type="Proteomes" id="UP001205080"/>
    </source>
</evidence>
<dbReference type="Proteomes" id="UP001205080">
    <property type="component" value="Unassembled WGS sequence"/>
</dbReference>
<evidence type="ECO:0000313" key="1">
    <source>
        <dbReference type="EMBL" id="MCQ4613969.1"/>
    </source>
</evidence>
<reference evidence="1 2" key="1">
    <citation type="submission" date="2021-04" db="EMBL/GenBank/DDBJ databases">
        <title>Corynebacterium genitalium sp. nov. and Corynebacterium genitalium sp. nov., two new species of the genus Corynebacterium.</title>
        <authorList>
            <person name="Jaen-Luchoro D."/>
            <person name="Pinyeiro-Iglesias B."/>
            <person name="Al-Shaer S."/>
            <person name="Karlsson R."/>
            <person name="Gonzales-Siles L."/>
            <person name="Cardew S."/>
            <person name="Jensie-Markopolous S."/>
            <person name="Ohlen M."/>
            <person name="Inganas E."/>
            <person name="Moore E.R.B."/>
        </authorList>
    </citation>
    <scope>NUCLEOTIDE SEQUENCE [LARGE SCALE GENOMIC DNA]</scope>
    <source>
        <strain evidence="1 2">CCUG 55013</strain>
    </source>
</reference>
<dbReference type="EMBL" id="JAGPYW010000003">
    <property type="protein sequence ID" value="MCQ4613969.1"/>
    <property type="molecule type" value="Genomic_DNA"/>
</dbReference>
<accession>A0ABD4TNR6</accession>
<proteinExistence type="predicted"/>
<gene>
    <name evidence="1" type="ORF">KBX22_04340</name>
</gene>
<name>A0ABD4TNR6_9CORY</name>
<organism evidence="1 2">
    <name type="scientific">Corynebacterium pseudogenitalium</name>
    <dbReference type="NCBI Taxonomy" id="38303"/>
    <lineage>
        <taxon>Bacteria</taxon>
        <taxon>Bacillati</taxon>
        <taxon>Actinomycetota</taxon>
        <taxon>Actinomycetes</taxon>
        <taxon>Mycobacteriales</taxon>
        <taxon>Corynebacteriaceae</taxon>
        <taxon>Corynebacterium</taxon>
    </lineage>
</organism>
<sequence length="206" mass="21236">MAELDGGAVQEQIGGEGVIPLGGELANVLPNGGLPRRQVTQVSDTPSLIVEILRQVTEAGGYAAVVGWPELSYAELSAQALRRTIAVPEPGLDAMHAAGVLAEGLDVVVLHTRSEIQYTPAQARPLLARVRAGEAAMLCVNATVPSPALRMSADIASFHGIGRGRGRIAGIDLEVSAHAKGWKRPPALLTLGAATGGVTHLKAVPS</sequence>
<comment type="caution">
    <text evidence="1">The sequence shown here is derived from an EMBL/GenBank/DDBJ whole genome shotgun (WGS) entry which is preliminary data.</text>
</comment>
<dbReference type="AlphaFoldDB" id="A0ABD4TNR6"/>